<proteinExistence type="predicted"/>
<reference evidence="1 2" key="1">
    <citation type="submission" date="2021-01" db="EMBL/GenBank/DDBJ databases">
        <title>C459-1 draft genome sequence.</title>
        <authorList>
            <person name="Zhang X.-F."/>
        </authorList>
    </citation>
    <scope>NUCLEOTIDE SEQUENCE [LARGE SCALE GENOMIC DNA]</scope>
    <source>
        <strain evidence="2">C459-1</strain>
    </source>
</reference>
<evidence type="ECO:0000313" key="1">
    <source>
        <dbReference type="EMBL" id="MBL1409259.1"/>
    </source>
</evidence>
<dbReference type="EMBL" id="JAERTY010000005">
    <property type="protein sequence ID" value="MBL1409259.1"/>
    <property type="molecule type" value="Genomic_DNA"/>
</dbReference>
<comment type="caution">
    <text evidence="1">The sequence shown here is derived from an EMBL/GenBank/DDBJ whole genome shotgun (WGS) entry which is preliminary data.</text>
</comment>
<dbReference type="Proteomes" id="UP000625283">
    <property type="component" value="Unassembled WGS sequence"/>
</dbReference>
<sequence>MKIKALACTFFVILISNLTYSLSSFLPIKVVSKITADSSMVVRYHFKERLTYHIYSNGDTSIILYNPDGSAPVMTSQYREGFGKDYLSFLSMEYKHGKTMFEVEGRMMNGGYLSFNSYKEKDTSLDNQPDYYKVSETLWEVGVYNDCKMYYHEEENNTQTRVFVYNREDGVDYNPACKALLKTHGLRALPLEPGWLVVTADFFIDQDTQYELIGQLINDTTDFKQTIVINKRELELLFDSSPEEYREFIGTTPHPNYCEVIGWSQILDEKTSDYVVEFLGDMCTYFNLYGRYGLKEFQAYFLRAALYRKEHYIKHQMLSRKQADLFYKELLEHESSNLKENLIDF</sequence>
<protein>
    <recommendedName>
        <fullName evidence="3">YARHG domain-containing protein</fullName>
    </recommendedName>
</protein>
<keyword evidence="2" id="KW-1185">Reference proteome</keyword>
<organism evidence="1 2">
    <name type="scientific">Sphingobacterium faecale</name>
    <dbReference type="NCBI Taxonomy" id="2803775"/>
    <lineage>
        <taxon>Bacteria</taxon>
        <taxon>Pseudomonadati</taxon>
        <taxon>Bacteroidota</taxon>
        <taxon>Sphingobacteriia</taxon>
        <taxon>Sphingobacteriales</taxon>
        <taxon>Sphingobacteriaceae</taxon>
        <taxon>Sphingobacterium</taxon>
    </lineage>
</organism>
<dbReference type="RefSeq" id="WP_202103009.1">
    <property type="nucleotide sequence ID" value="NZ_JAERTY010000005.1"/>
</dbReference>
<evidence type="ECO:0008006" key="3">
    <source>
        <dbReference type="Google" id="ProtNLM"/>
    </source>
</evidence>
<gene>
    <name evidence="1" type="ORF">JKG61_10895</name>
</gene>
<accession>A0ABS1R3Y7</accession>
<evidence type="ECO:0000313" key="2">
    <source>
        <dbReference type="Proteomes" id="UP000625283"/>
    </source>
</evidence>
<name>A0ABS1R3Y7_9SPHI</name>